<sequence length="180" mass="19442">MSIHDTLTRLSDSARSRLEALARRLEAGELDWEEFHALATTEAARRSSAASSLAVLAVAAELSRLTGTPRSTSTARAGFDLEEAAYDAITEQTSTQSFDLDPVAAMGIAGAAIVMAAYQSTTHRAMTDQGVSFYRREVEPDACEICRDMADIVLPTTHQQWHHKGCRCVAVPVSENGADQ</sequence>
<name>A0A5R9AA46_9MICC</name>
<dbReference type="Proteomes" id="UP000306544">
    <property type="component" value="Unassembled WGS sequence"/>
</dbReference>
<dbReference type="OrthoDB" id="3267958at2"/>
<keyword evidence="2" id="KW-1185">Reference proteome</keyword>
<reference evidence="1 2" key="1">
    <citation type="submission" date="2019-05" db="EMBL/GenBank/DDBJ databases">
        <title>Nesterenkonia sp. GY239, isolated from the Southern Atlantic Ocean.</title>
        <authorList>
            <person name="Zhang G."/>
        </authorList>
    </citation>
    <scope>NUCLEOTIDE SEQUENCE [LARGE SCALE GENOMIC DNA]</scope>
    <source>
        <strain evidence="1 2">GY239</strain>
    </source>
</reference>
<evidence type="ECO:0008006" key="3">
    <source>
        <dbReference type="Google" id="ProtNLM"/>
    </source>
</evidence>
<proteinExistence type="predicted"/>
<protein>
    <recommendedName>
        <fullName evidence="3">Phage head morphogenesis domain-containing protein</fullName>
    </recommendedName>
</protein>
<evidence type="ECO:0000313" key="2">
    <source>
        <dbReference type="Proteomes" id="UP000306544"/>
    </source>
</evidence>
<accession>A0A5R9AA46</accession>
<evidence type="ECO:0000313" key="1">
    <source>
        <dbReference type="EMBL" id="TLP75513.1"/>
    </source>
</evidence>
<organism evidence="1 2">
    <name type="scientific">Nesterenkonia sphaerica</name>
    <dbReference type="NCBI Taxonomy" id="1804988"/>
    <lineage>
        <taxon>Bacteria</taxon>
        <taxon>Bacillati</taxon>
        <taxon>Actinomycetota</taxon>
        <taxon>Actinomycetes</taxon>
        <taxon>Micrococcales</taxon>
        <taxon>Micrococcaceae</taxon>
        <taxon>Nesterenkonia</taxon>
    </lineage>
</organism>
<dbReference type="EMBL" id="VAWA01000008">
    <property type="protein sequence ID" value="TLP75513.1"/>
    <property type="molecule type" value="Genomic_DNA"/>
</dbReference>
<comment type="caution">
    <text evidence="1">The sequence shown here is derived from an EMBL/GenBank/DDBJ whole genome shotgun (WGS) entry which is preliminary data.</text>
</comment>
<gene>
    <name evidence="1" type="ORF">FEF27_07605</name>
</gene>
<dbReference type="RefSeq" id="WP_138170256.1">
    <property type="nucleotide sequence ID" value="NZ_VAWA01000008.1"/>
</dbReference>
<dbReference type="AlphaFoldDB" id="A0A5R9AA46"/>